<dbReference type="AlphaFoldDB" id="A0A418EV73"/>
<evidence type="ECO:0000313" key="2">
    <source>
        <dbReference type="Proteomes" id="UP000285430"/>
    </source>
</evidence>
<protein>
    <submittedName>
        <fullName evidence="1">Uncharacterized protein</fullName>
    </submittedName>
</protein>
<dbReference type="PANTHER" id="PTHR37067:SF3">
    <property type="entry name" value="PX DOMAIN-CONTAINING PROTEIN"/>
    <property type="match status" value="1"/>
</dbReference>
<organism evidence="1 2">
    <name type="scientific">Aphanomyces astaci</name>
    <name type="common">Crayfish plague agent</name>
    <dbReference type="NCBI Taxonomy" id="112090"/>
    <lineage>
        <taxon>Eukaryota</taxon>
        <taxon>Sar</taxon>
        <taxon>Stramenopiles</taxon>
        <taxon>Oomycota</taxon>
        <taxon>Saprolegniomycetes</taxon>
        <taxon>Saprolegniales</taxon>
        <taxon>Verrucalvaceae</taxon>
        <taxon>Aphanomyces</taxon>
    </lineage>
</organism>
<dbReference type="Proteomes" id="UP000285430">
    <property type="component" value="Unassembled WGS sequence"/>
</dbReference>
<proteinExistence type="predicted"/>
<name>A0A418EV73_APHAT</name>
<dbReference type="VEuPathDB" id="FungiDB:H257_16504"/>
<gene>
    <name evidence="1" type="ORF">DYB37_003492</name>
</gene>
<dbReference type="PANTHER" id="PTHR37067">
    <property type="entry name" value="PX DOMAIN-CONTAINING PROTEIN"/>
    <property type="match status" value="1"/>
</dbReference>
<reference evidence="1 2" key="1">
    <citation type="submission" date="2018-08" db="EMBL/GenBank/DDBJ databases">
        <title>Aphanomyces genome sequencing and annotation.</title>
        <authorList>
            <person name="Minardi D."/>
            <person name="Oidtmann B."/>
            <person name="Van Der Giezen M."/>
            <person name="Studholme D.J."/>
        </authorList>
    </citation>
    <scope>NUCLEOTIDE SEQUENCE [LARGE SCALE GENOMIC DNA]</scope>
    <source>
        <strain evidence="1 2">Da</strain>
    </source>
</reference>
<evidence type="ECO:0000313" key="1">
    <source>
        <dbReference type="EMBL" id="RHZ19370.1"/>
    </source>
</evidence>
<accession>A0A418EV73</accession>
<dbReference type="EMBL" id="QUTH01003443">
    <property type="protein sequence ID" value="RHZ19370.1"/>
    <property type="molecule type" value="Genomic_DNA"/>
</dbReference>
<sequence>MAQQESHIMALVATISTMFDLELIDPDDADTEEHDDFVRFETMRIRTDHLIILIEDQGSMTLVIELQGVRAERDDSNLPREQDAPPVLPGQLVGLRPAHFIRDVLDLHRERILRFWSDVDIDEVEENHRQLVAAYNNDPVLRRIIDEHDNSTTFDDAWDVASHQWLRLRAFCGGLATIVPNTTSVESDFSILKWEMDPNRTDLMHLSLEGIFQAK</sequence>
<comment type="caution">
    <text evidence="1">The sequence shown here is derived from an EMBL/GenBank/DDBJ whole genome shotgun (WGS) entry which is preliminary data.</text>
</comment>